<gene>
    <name evidence="2" type="ORF">IV43_GL001450</name>
</gene>
<dbReference type="PATRIC" id="fig|89059.3.peg.1552"/>
<evidence type="ECO:0000313" key="3">
    <source>
        <dbReference type="Proteomes" id="UP000051491"/>
    </source>
</evidence>
<dbReference type="Proteomes" id="UP000051491">
    <property type="component" value="Unassembled WGS sequence"/>
</dbReference>
<proteinExistence type="predicted"/>
<evidence type="ECO:0000256" key="1">
    <source>
        <dbReference type="SAM" id="Phobius"/>
    </source>
</evidence>
<dbReference type="AlphaFoldDB" id="A0A0R2KA20"/>
<dbReference type="EMBL" id="JQBK01000042">
    <property type="protein sequence ID" value="KRN83514.1"/>
    <property type="molecule type" value="Genomic_DNA"/>
</dbReference>
<feature type="transmembrane region" description="Helical" evidence="1">
    <location>
        <begin position="51"/>
        <end position="73"/>
    </location>
</feature>
<evidence type="ECO:0000313" key="2">
    <source>
        <dbReference type="EMBL" id="KRN83514.1"/>
    </source>
</evidence>
<name>A0A0R2KA20_9LACO</name>
<sequence length="259" mass="29623">MTSLRRMSRVLLTDKIKTVGWIISFYLIAVVVSLLPDVFSGNLFTKQWSSLLLQHSMGWSGLATLLAFIFLTWTSEKVYTSNRYRLIPISDTKLYLSNTFSSLIAFILVSLVQLIFVLIYYLFNMKQISAMLSTSFAGVESRLWLFLLALVLASLAGILFWWAMISLIHLLTTAISRALPSNHQTLYKAIIYIVLIYIAIWMFTKLQGWLSQLSYLQYMLYSSSVYTGPMWTALIMFVLAVILSSCNILLLNKQVESKQ</sequence>
<feature type="transmembrane region" description="Helical" evidence="1">
    <location>
        <begin position="21"/>
        <end position="39"/>
    </location>
</feature>
<feature type="transmembrane region" description="Helical" evidence="1">
    <location>
        <begin position="189"/>
        <end position="210"/>
    </location>
</feature>
<accession>A0A0R2KA20</accession>
<feature type="transmembrane region" description="Helical" evidence="1">
    <location>
        <begin position="230"/>
        <end position="251"/>
    </location>
</feature>
<comment type="caution">
    <text evidence="2">The sequence shown here is derived from an EMBL/GenBank/DDBJ whole genome shotgun (WGS) entry which is preliminary data.</text>
</comment>
<feature type="transmembrane region" description="Helical" evidence="1">
    <location>
        <begin position="143"/>
        <end position="168"/>
    </location>
</feature>
<feature type="transmembrane region" description="Helical" evidence="1">
    <location>
        <begin position="94"/>
        <end position="123"/>
    </location>
</feature>
<keyword evidence="1" id="KW-1133">Transmembrane helix</keyword>
<dbReference type="STRING" id="89059.LAC1533_0378"/>
<keyword evidence="1" id="KW-0472">Membrane</keyword>
<reference evidence="2 3" key="1">
    <citation type="journal article" date="2015" name="Genome Announc.">
        <title>Expanding the biotechnology potential of lactobacilli through comparative genomics of 213 strains and associated genera.</title>
        <authorList>
            <person name="Sun Z."/>
            <person name="Harris H.M."/>
            <person name="McCann A."/>
            <person name="Guo C."/>
            <person name="Argimon S."/>
            <person name="Zhang W."/>
            <person name="Yang X."/>
            <person name="Jeffery I.B."/>
            <person name="Cooney J.C."/>
            <person name="Kagawa T.F."/>
            <person name="Liu W."/>
            <person name="Song Y."/>
            <person name="Salvetti E."/>
            <person name="Wrobel A."/>
            <person name="Rasinkangas P."/>
            <person name="Parkhill J."/>
            <person name="Rea M.C."/>
            <person name="O'Sullivan O."/>
            <person name="Ritari J."/>
            <person name="Douillard F.P."/>
            <person name="Paul Ross R."/>
            <person name="Yang R."/>
            <person name="Briner A.E."/>
            <person name="Felis G.E."/>
            <person name="de Vos W.M."/>
            <person name="Barrangou R."/>
            <person name="Klaenhammer T.R."/>
            <person name="Caufield P.W."/>
            <person name="Cui Y."/>
            <person name="Zhang H."/>
            <person name="O'Toole P.W."/>
        </authorList>
    </citation>
    <scope>NUCLEOTIDE SEQUENCE [LARGE SCALE GENOMIC DNA]</scope>
    <source>
        <strain evidence="2 3">DSM 15353</strain>
    </source>
</reference>
<protein>
    <submittedName>
        <fullName evidence="2">Uncharacterized protein</fullName>
    </submittedName>
</protein>
<keyword evidence="1" id="KW-0812">Transmembrane</keyword>
<organism evidence="2 3">
    <name type="scientific">Ligilactobacillus acidipiscis</name>
    <dbReference type="NCBI Taxonomy" id="89059"/>
    <lineage>
        <taxon>Bacteria</taxon>
        <taxon>Bacillati</taxon>
        <taxon>Bacillota</taxon>
        <taxon>Bacilli</taxon>
        <taxon>Lactobacillales</taxon>
        <taxon>Lactobacillaceae</taxon>
        <taxon>Ligilactobacillus</taxon>
    </lineage>
</organism>
<dbReference type="RefSeq" id="WP_235713554.1">
    <property type="nucleotide sequence ID" value="NZ_JQBK01000042.1"/>
</dbReference>